<accession>A0A2W1JAJ2</accession>
<protein>
    <recommendedName>
        <fullName evidence="6">Cell shape-determining protein MreB</fullName>
    </recommendedName>
</protein>
<evidence type="ECO:0000256" key="5">
    <source>
        <dbReference type="ARBA" id="ARBA00023458"/>
    </source>
</evidence>
<name>A0A2W1JAJ2_9CYAN</name>
<dbReference type="PANTHER" id="PTHR42749">
    <property type="entry name" value="CELL SHAPE-DETERMINING PROTEIN MREB"/>
    <property type="match status" value="1"/>
</dbReference>
<feature type="binding site" evidence="6">
    <location>
        <begin position="235"/>
        <end position="238"/>
    </location>
    <ligand>
        <name>ATP</name>
        <dbReference type="ChEBI" id="CHEBI:30616"/>
    </ligand>
</feature>
<comment type="caution">
    <text evidence="6">Lacks conserved residue(s) required for the propagation of feature annotation.</text>
</comment>
<evidence type="ECO:0000313" key="8">
    <source>
        <dbReference type="Proteomes" id="UP000248857"/>
    </source>
</evidence>
<evidence type="ECO:0000256" key="1">
    <source>
        <dbReference type="ARBA" id="ARBA00022490"/>
    </source>
</evidence>
<dbReference type="RefSeq" id="WP_110988367.1">
    <property type="nucleotide sequence ID" value="NZ_CAWNWM010000021.1"/>
</dbReference>
<dbReference type="EMBL" id="PQWO01000021">
    <property type="protein sequence ID" value="PZD71169.1"/>
    <property type="molecule type" value="Genomic_DNA"/>
</dbReference>
<dbReference type="Pfam" id="PF06723">
    <property type="entry name" value="MreB_Mbl"/>
    <property type="match status" value="1"/>
</dbReference>
<dbReference type="GO" id="GO:0008360">
    <property type="term" value="P:regulation of cell shape"/>
    <property type="evidence" value="ECO:0007669"/>
    <property type="project" value="UniProtKB-UniRule"/>
</dbReference>
<evidence type="ECO:0000256" key="4">
    <source>
        <dbReference type="ARBA" id="ARBA00022960"/>
    </source>
</evidence>
<dbReference type="PRINTS" id="PR01652">
    <property type="entry name" value="SHAPEPROTEIN"/>
</dbReference>
<comment type="subcellular location">
    <subcellularLocation>
        <location evidence="6">Cytoplasm</location>
    </subcellularLocation>
    <text evidence="6">Membrane-associated.</text>
</comment>
<dbReference type="PANTHER" id="PTHR42749:SF1">
    <property type="entry name" value="CELL SHAPE-DETERMINING PROTEIN MREB"/>
    <property type="match status" value="1"/>
</dbReference>
<dbReference type="InterPro" id="IPR043129">
    <property type="entry name" value="ATPase_NBD"/>
</dbReference>
<feature type="binding site" evidence="6">
    <location>
        <begin position="317"/>
        <end position="320"/>
    </location>
    <ligand>
        <name>ATP</name>
        <dbReference type="ChEBI" id="CHEBI:30616"/>
    </ligand>
</feature>
<keyword evidence="1 6" id="KW-0963">Cytoplasm</keyword>
<comment type="similarity">
    <text evidence="5 6">Belongs to the FtsA/MreB family.</text>
</comment>
<evidence type="ECO:0000256" key="6">
    <source>
        <dbReference type="HAMAP-Rule" id="MF_02207"/>
    </source>
</evidence>
<dbReference type="InterPro" id="IPR004753">
    <property type="entry name" value="MreB"/>
</dbReference>
<dbReference type="NCBIfam" id="NF010539">
    <property type="entry name" value="PRK13927.1"/>
    <property type="match status" value="1"/>
</dbReference>
<dbReference type="GO" id="GO:0005737">
    <property type="term" value="C:cytoplasm"/>
    <property type="evidence" value="ECO:0007669"/>
    <property type="project" value="UniProtKB-SubCell"/>
</dbReference>
<comment type="subunit">
    <text evidence="6">Forms polymers.</text>
</comment>
<dbReference type="Proteomes" id="UP000248857">
    <property type="component" value="Unassembled WGS sequence"/>
</dbReference>
<proteinExistence type="inferred from homology"/>
<dbReference type="HAMAP" id="MF_02207">
    <property type="entry name" value="MreB"/>
    <property type="match status" value="1"/>
</dbReference>
<gene>
    <name evidence="7" type="primary">mreB_4</name>
    <name evidence="6" type="synonym">mreB</name>
    <name evidence="7" type="ORF">C1752_07897</name>
</gene>
<organism evidence="7 8">
    <name type="scientific">Acaryochloris thomasi RCC1774</name>
    <dbReference type="NCBI Taxonomy" id="1764569"/>
    <lineage>
        <taxon>Bacteria</taxon>
        <taxon>Bacillati</taxon>
        <taxon>Cyanobacteriota</taxon>
        <taxon>Cyanophyceae</taxon>
        <taxon>Acaryochloridales</taxon>
        <taxon>Acaryochloridaceae</taxon>
        <taxon>Acaryochloris</taxon>
        <taxon>Acaryochloris thomasi</taxon>
    </lineage>
</organism>
<dbReference type="Gene3D" id="3.30.420.40">
    <property type="match status" value="3"/>
</dbReference>
<keyword evidence="2 6" id="KW-0547">Nucleotide-binding</keyword>
<dbReference type="SUPFAM" id="SSF53067">
    <property type="entry name" value="Actin-like ATPase domain"/>
    <property type="match status" value="2"/>
</dbReference>
<dbReference type="AlphaFoldDB" id="A0A2W1JAJ2"/>
<dbReference type="GO" id="GO:0005524">
    <property type="term" value="F:ATP binding"/>
    <property type="evidence" value="ECO:0007669"/>
    <property type="project" value="UniProtKB-KW"/>
</dbReference>
<keyword evidence="3 6" id="KW-0067">ATP-binding</keyword>
<evidence type="ECO:0000256" key="3">
    <source>
        <dbReference type="ARBA" id="ARBA00022840"/>
    </source>
</evidence>
<dbReference type="OrthoDB" id="9768127at2"/>
<evidence type="ECO:0000256" key="2">
    <source>
        <dbReference type="ARBA" id="ARBA00022741"/>
    </source>
</evidence>
<dbReference type="CDD" id="cd10225">
    <property type="entry name" value="ASKHA_NBD_MreB-like"/>
    <property type="match status" value="1"/>
</dbReference>
<dbReference type="InterPro" id="IPR056546">
    <property type="entry name" value="MreB_MamK-like"/>
</dbReference>
<comment type="caution">
    <text evidence="7">The sequence shown here is derived from an EMBL/GenBank/DDBJ whole genome shotgun (WGS) entry which is preliminary data.</text>
</comment>
<evidence type="ECO:0000313" key="7">
    <source>
        <dbReference type="EMBL" id="PZD71169.1"/>
    </source>
</evidence>
<keyword evidence="4 6" id="KW-0133">Cell shape</keyword>
<feature type="binding site" evidence="6">
    <location>
        <begin position="187"/>
        <end position="189"/>
    </location>
    <ligand>
        <name>ATP</name>
        <dbReference type="ChEBI" id="CHEBI:30616"/>
    </ligand>
</feature>
<comment type="function">
    <text evidence="6">Forms membrane-associated dynamic filaments that are essential for cell shape determination. Acts by regulating cell wall synthesis and cell elongation, and thus cell shape. A feedback loop between cell geometry and MreB localization may maintain elongated cell shape by targeting cell wall growth to regions of negative cell wall curvature.</text>
</comment>
<sequence length="367" mass="39465">MTISTSHPARWHVPTPHLDYQRLWNSVRRLGRLSNRLGIDLGTSKTSIYSPEQGVVLQEPSVVAINKETLKPIAFGTAAKELIGRNPEEIAVIRPIRNGVVTEFELTEQMLQRFMRQAQGGHPVFRPQVAAACAHGVTSIERLALTEVMSEAGARKVSLIDKSIAAAIGAGLPIDHPTGNLIVDVGGGTTEVAIVGQMGTVINVTSWEAGEAIDQAIQYFLKSRHHLLIGELMAENIKIKYGSAFANPQQDNQESNISGLDPVSGLCRSVTICRGDLREAISKPLHSIVDTVKRILELTPPELISDIADRGVILTGGGALLTGLDQLISHEVNLFVQMASDPLNGVAMGAGYTLETPVPHSKILVAQ</sequence>
<dbReference type="GO" id="GO:0000902">
    <property type="term" value="P:cell morphogenesis"/>
    <property type="evidence" value="ECO:0007669"/>
    <property type="project" value="InterPro"/>
</dbReference>
<reference evidence="7 8" key="1">
    <citation type="journal article" date="2018" name="Sci. Rep.">
        <title>A novel species of the marine cyanobacterium Acaryochloris with a unique pigment content and lifestyle.</title>
        <authorList>
            <person name="Partensky F."/>
            <person name="Six C."/>
            <person name="Ratin M."/>
            <person name="Garczarek L."/>
            <person name="Vaulot D."/>
            <person name="Probert I."/>
            <person name="Calteau A."/>
            <person name="Gourvil P."/>
            <person name="Marie D."/>
            <person name="Grebert T."/>
            <person name="Bouchier C."/>
            <person name="Le Panse S."/>
            <person name="Gachenot M."/>
            <person name="Rodriguez F."/>
            <person name="Garrido J.L."/>
        </authorList>
    </citation>
    <scope>NUCLEOTIDE SEQUENCE [LARGE SCALE GENOMIC DNA]</scope>
    <source>
        <strain evidence="7 8">RCC1774</strain>
    </source>
</reference>
<keyword evidence="8" id="KW-1185">Reference proteome</keyword>